<gene>
    <name evidence="10" type="primary">LOC106070137</name>
</gene>
<dbReference type="InterPro" id="IPR008967">
    <property type="entry name" value="p53-like_TF_DNA-bd_sf"/>
</dbReference>
<evidence type="ECO:0000256" key="7">
    <source>
        <dbReference type="SAM" id="MobiDB-lite"/>
    </source>
</evidence>
<evidence type="ECO:0000256" key="6">
    <source>
        <dbReference type="PROSITE-ProRule" id="PRU00201"/>
    </source>
</evidence>
<sequence length="735" mass="80775">MDLSVDTSSLRLMSDLNRKRCRRPSGSGTYSMDVDSMHSLEASLPTPSPDGTAPAVFDIVKKSSWSAVGHEVSRKPKAVGLAASPMSPSSLSPASPSSPMTSTQRVVISPASADECEESCFINTSAGFHSARDMSPEARASSRLDDQDSDTQMTLCNVQRARHGRSGSNRLDAEVRHSSEHLASASGQTFAMHQNDAQKNRRLYPCDNSSASSPSVSPPGSPSSSPSPTTPHNHIHHYHQQHHKQHHHPLQPEAVMTTSKCNVPGTHFLHATANGSHRAAQLSPKASNFSIAAILGGSCSSSSSSKTSPAYFPLIRDMRCRDHRDDSSTEEPPTPTPSITPTPSSTSAAGDCEVDVEIDVGSDSTSVTSGKEASRISEVKVSSDGESRDEVTKIKCRLETKDLWDKFHELGTEMIITKTGRRMFPTVRVSFTDLDPSSRYCVLMDIVAVDSKRYRYAYHRSSWLVAGKADPPLPARLHLHPDSPFTGEHLMKQTVSFEKVKLTNNMLDKNGHIILNSMHKYQPRVHLIRKQEHTKLPITSLDDHDVTTFVFPETVFIAVTAYQNQLITKLKIDSNPFAKGFRDSSRLTEFDRETMESLLHNHSYARSPLRAFSEAEFEEAIKNRDNKDHAAALSLLYSWRMQSASLLPGQPPMLGPSPYAVYGNFLSHAYRGADSASSAAAASDMRASTAMMNDVLLRSSFYKQTVTSSIAAAYQRGLYRYHPYLAPDRVRSPDT</sequence>
<keyword evidence="2" id="KW-0805">Transcription regulation</keyword>
<evidence type="ECO:0000256" key="1">
    <source>
        <dbReference type="ARBA" id="ARBA00004123"/>
    </source>
</evidence>
<comment type="caution">
    <text evidence="6">Lacks conserved residue(s) required for the propagation of feature annotation.</text>
</comment>
<proteinExistence type="predicted"/>
<dbReference type="GO" id="GO:0007507">
    <property type="term" value="P:heart development"/>
    <property type="evidence" value="ECO:0007669"/>
    <property type="project" value="TreeGrafter"/>
</dbReference>
<dbReference type="GO" id="GO:0000785">
    <property type="term" value="C:chromatin"/>
    <property type="evidence" value="ECO:0007669"/>
    <property type="project" value="TreeGrafter"/>
</dbReference>
<dbReference type="GO" id="GO:0000978">
    <property type="term" value="F:RNA polymerase II cis-regulatory region sequence-specific DNA binding"/>
    <property type="evidence" value="ECO:0007669"/>
    <property type="project" value="InterPro"/>
</dbReference>
<dbReference type="AlphaFoldDB" id="A0A9W3AVV1"/>
<dbReference type="PROSITE" id="PS01264">
    <property type="entry name" value="TBOX_2"/>
    <property type="match status" value="1"/>
</dbReference>
<dbReference type="PANTHER" id="PTHR11267:SF190">
    <property type="entry name" value="T-BOX TRANSCRIPTION FACTOR TBX20"/>
    <property type="match status" value="1"/>
</dbReference>
<name>A0A9W3AVV1_BIOGL</name>
<dbReference type="PROSITE" id="PS01283">
    <property type="entry name" value="TBOX_1"/>
    <property type="match status" value="1"/>
</dbReference>
<evidence type="ECO:0000313" key="10">
    <source>
        <dbReference type="RefSeq" id="XP_055891346.1"/>
    </source>
</evidence>
<feature type="compositionally biased region" description="Basic and acidic residues" evidence="7">
    <location>
        <begin position="130"/>
        <end position="146"/>
    </location>
</feature>
<dbReference type="OMA" id="SWRMQSA"/>
<feature type="compositionally biased region" description="Basic and acidic residues" evidence="7">
    <location>
        <begin position="171"/>
        <end position="180"/>
    </location>
</feature>
<feature type="domain" description="T-box" evidence="8">
    <location>
        <begin position="398"/>
        <end position="583"/>
    </location>
</feature>
<dbReference type="SUPFAM" id="SSF49417">
    <property type="entry name" value="p53-like transcription factors"/>
    <property type="match status" value="1"/>
</dbReference>
<organism evidence="9 10">
    <name type="scientific">Biomphalaria glabrata</name>
    <name type="common">Bloodfluke planorb</name>
    <name type="synonym">Freshwater snail</name>
    <dbReference type="NCBI Taxonomy" id="6526"/>
    <lineage>
        <taxon>Eukaryota</taxon>
        <taxon>Metazoa</taxon>
        <taxon>Spiralia</taxon>
        <taxon>Lophotrochozoa</taxon>
        <taxon>Mollusca</taxon>
        <taxon>Gastropoda</taxon>
        <taxon>Heterobranchia</taxon>
        <taxon>Euthyneura</taxon>
        <taxon>Panpulmonata</taxon>
        <taxon>Hygrophila</taxon>
        <taxon>Lymnaeoidea</taxon>
        <taxon>Planorbidae</taxon>
        <taxon>Biomphalaria</taxon>
    </lineage>
</organism>
<feature type="region of interest" description="Disordered" evidence="7">
    <location>
        <begin position="79"/>
        <end position="107"/>
    </location>
</feature>
<dbReference type="InterPro" id="IPR018186">
    <property type="entry name" value="TF_T-box_CS"/>
</dbReference>
<dbReference type="SMART" id="SM00425">
    <property type="entry name" value="TBOX"/>
    <property type="match status" value="1"/>
</dbReference>
<accession>A0A9W3AVV1</accession>
<dbReference type="Gene3D" id="2.60.40.820">
    <property type="entry name" value="Transcription factor, T-box"/>
    <property type="match status" value="1"/>
</dbReference>
<evidence type="ECO:0000256" key="2">
    <source>
        <dbReference type="ARBA" id="ARBA00023015"/>
    </source>
</evidence>
<dbReference type="InterPro" id="IPR036960">
    <property type="entry name" value="T-box_sf"/>
</dbReference>
<keyword evidence="9" id="KW-1185">Reference proteome</keyword>
<protein>
    <submittedName>
        <fullName evidence="10">T-box transcription factor TBX20-like</fullName>
    </submittedName>
</protein>
<feature type="compositionally biased region" description="Low complexity" evidence="7">
    <location>
        <begin position="81"/>
        <end position="103"/>
    </location>
</feature>
<comment type="subcellular location">
    <subcellularLocation>
        <location evidence="1 6">Nucleus</location>
    </subcellularLocation>
</comment>
<evidence type="ECO:0000256" key="3">
    <source>
        <dbReference type="ARBA" id="ARBA00023125"/>
    </source>
</evidence>
<feature type="compositionally biased region" description="Basic residues" evidence="7">
    <location>
        <begin position="233"/>
        <end position="249"/>
    </location>
</feature>
<keyword evidence="4" id="KW-0804">Transcription</keyword>
<dbReference type="RefSeq" id="XP_055891346.1">
    <property type="nucleotide sequence ID" value="XM_056035371.1"/>
</dbReference>
<dbReference type="GO" id="GO:0001708">
    <property type="term" value="P:cell fate specification"/>
    <property type="evidence" value="ECO:0007669"/>
    <property type="project" value="TreeGrafter"/>
</dbReference>
<evidence type="ECO:0000256" key="4">
    <source>
        <dbReference type="ARBA" id="ARBA00023163"/>
    </source>
</evidence>
<dbReference type="CDD" id="cd20193">
    <property type="entry name" value="T-box_TBX20-like"/>
    <property type="match status" value="1"/>
</dbReference>
<reference evidence="10" key="1">
    <citation type="submission" date="2025-08" db="UniProtKB">
        <authorList>
            <consortium name="RefSeq"/>
        </authorList>
    </citation>
    <scope>IDENTIFICATION</scope>
</reference>
<dbReference type="GO" id="GO:0045893">
    <property type="term" value="P:positive regulation of DNA-templated transcription"/>
    <property type="evidence" value="ECO:0007669"/>
    <property type="project" value="InterPro"/>
</dbReference>
<dbReference type="GeneID" id="106070137"/>
<dbReference type="InterPro" id="IPR046360">
    <property type="entry name" value="T-box_DNA-bd"/>
</dbReference>
<dbReference type="OrthoDB" id="7442607at2759"/>
<dbReference type="Proteomes" id="UP001165740">
    <property type="component" value="Chromosome 7"/>
</dbReference>
<evidence type="ECO:0000313" key="9">
    <source>
        <dbReference type="Proteomes" id="UP001165740"/>
    </source>
</evidence>
<dbReference type="PANTHER" id="PTHR11267">
    <property type="entry name" value="T-BOX PROTEIN-RELATED"/>
    <property type="match status" value="1"/>
</dbReference>
<feature type="region of interest" description="Disordered" evidence="7">
    <location>
        <begin position="322"/>
        <end position="349"/>
    </location>
</feature>
<dbReference type="PROSITE" id="PS50252">
    <property type="entry name" value="TBOX_3"/>
    <property type="match status" value="1"/>
</dbReference>
<evidence type="ECO:0000256" key="5">
    <source>
        <dbReference type="ARBA" id="ARBA00023242"/>
    </source>
</evidence>
<keyword evidence="3 6" id="KW-0238">DNA-binding</keyword>
<evidence type="ECO:0000259" key="8">
    <source>
        <dbReference type="PROSITE" id="PS50252"/>
    </source>
</evidence>
<dbReference type="GO" id="GO:0005634">
    <property type="term" value="C:nucleus"/>
    <property type="evidence" value="ECO:0007669"/>
    <property type="project" value="UniProtKB-SubCell"/>
</dbReference>
<feature type="region of interest" description="Disordered" evidence="7">
    <location>
        <begin position="130"/>
        <end position="189"/>
    </location>
</feature>
<dbReference type="PRINTS" id="PR00937">
    <property type="entry name" value="TBOX"/>
</dbReference>
<dbReference type="FunFam" id="2.60.40.820:FF:000008">
    <property type="entry name" value="T-box transcription factor TBX20"/>
    <property type="match status" value="1"/>
</dbReference>
<dbReference type="GO" id="GO:0000981">
    <property type="term" value="F:DNA-binding transcription factor activity, RNA polymerase II-specific"/>
    <property type="evidence" value="ECO:0007669"/>
    <property type="project" value="TreeGrafter"/>
</dbReference>
<keyword evidence="5 6" id="KW-0539">Nucleus</keyword>
<feature type="region of interest" description="Disordered" evidence="7">
    <location>
        <begin position="202"/>
        <end position="249"/>
    </location>
</feature>
<dbReference type="InterPro" id="IPR001699">
    <property type="entry name" value="TF_T-box"/>
</dbReference>
<dbReference type="Pfam" id="PF00907">
    <property type="entry name" value="T-box"/>
    <property type="match status" value="1"/>
</dbReference>